<evidence type="ECO:0000313" key="3">
    <source>
        <dbReference type="Proteomes" id="UP001320702"/>
    </source>
</evidence>
<reference evidence="2 3" key="1">
    <citation type="submission" date="2022-04" db="EMBL/GenBank/DDBJ databases">
        <title>Paracoccus sp. YLB-12 draft genome sequence.</title>
        <authorList>
            <person name="Yu L."/>
        </authorList>
    </citation>
    <scope>NUCLEOTIDE SEQUENCE [LARGE SCALE GENOMIC DNA]</scope>
    <source>
        <strain evidence="2 3">YLB-12</strain>
    </source>
</reference>
<dbReference type="EMBL" id="JANAVZ010000001">
    <property type="protein sequence ID" value="MCT4331516.1"/>
    <property type="molecule type" value="Genomic_DNA"/>
</dbReference>
<dbReference type="InterPro" id="IPR028992">
    <property type="entry name" value="Hedgehog/Intein_dom"/>
</dbReference>
<dbReference type="SUPFAM" id="SSF51294">
    <property type="entry name" value="Hedgehog/intein (Hint) domain"/>
    <property type="match status" value="1"/>
</dbReference>
<feature type="domain" description="Hedgehog/Intein (Hint)" evidence="1">
    <location>
        <begin position="186"/>
        <end position="332"/>
    </location>
</feature>
<sequence>MAFTFTVIEWDSVNDPDGMFRRSGQSEGEIGSGGRIDVSTASFDSLGTAQVTTARADGRDEFPDDDGARLDSPVTLNGIDYAPGSNVEADFEMILVDPASGLHFRATWLAIDNQPVGISISRGWDIQQGRYVPGAAGLYAPGTTLTLIDGDSLHQTPNLVDFTRNASFLSSGAGTRAQLDRDGAVVCFAAGTRIATPIGERAVQSLRVGDLVLTRDHGAQPVRWTACRHVGPRMLSAFPKLRPIRIAAGALGAGLPRRDLLLSPQHRVLVRSAVARRMFDVDEVLIAAHHLVGLPGIARQDDLQDLDYWHFACDRHEIVLADGAPAETLFPGPQALRALHPAARIELLSLFPELAALLEPARPFAEAGAGRNLARRHLRNARPLLSPVP</sequence>
<gene>
    <name evidence="2" type="ORF">MU516_01380</name>
</gene>
<dbReference type="Proteomes" id="UP001320702">
    <property type="component" value="Unassembled WGS sequence"/>
</dbReference>
<evidence type="ECO:0000313" key="2">
    <source>
        <dbReference type="EMBL" id="MCT4331516.1"/>
    </source>
</evidence>
<name>A0ABT2K4P7_9RHOB</name>
<keyword evidence="3" id="KW-1185">Reference proteome</keyword>
<dbReference type="Pfam" id="PF13403">
    <property type="entry name" value="Hint_2"/>
    <property type="match status" value="1"/>
</dbReference>
<dbReference type="RefSeq" id="WP_260275417.1">
    <property type="nucleotide sequence ID" value="NZ_JANAVZ010000001.1"/>
</dbReference>
<accession>A0ABT2K4P7</accession>
<dbReference type="InterPro" id="IPR036844">
    <property type="entry name" value="Hint_dom_sf"/>
</dbReference>
<evidence type="ECO:0000259" key="1">
    <source>
        <dbReference type="Pfam" id="PF13403"/>
    </source>
</evidence>
<proteinExistence type="predicted"/>
<comment type="caution">
    <text evidence="2">The sequence shown here is derived from an EMBL/GenBank/DDBJ whole genome shotgun (WGS) entry which is preliminary data.</text>
</comment>
<organism evidence="2 3">
    <name type="scientific">Paracoccus maritimus</name>
    <dbReference type="NCBI Taxonomy" id="2933292"/>
    <lineage>
        <taxon>Bacteria</taxon>
        <taxon>Pseudomonadati</taxon>
        <taxon>Pseudomonadota</taxon>
        <taxon>Alphaproteobacteria</taxon>
        <taxon>Rhodobacterales</taxon>
        <taxon>Paracoccaceae</taxon>
        <taxon>Paracoccus</taxon>
    </lineage>
</organism>
<protein>
    <submittedName>
        <fullName evidence="2">Hint domain-containing protein</fullName>
    </submittedName>
</protein>
<dbReference type="Gene3D" id="2.170.16.10">
    <property type="entry name" value="Hedgehog/Intein (Hint) domain"/>
    <property type="match status" value="1"/>
</dbReference>